<protein>
    <recommendedName>
        <fullName evidence="2">DUF7845 domain-containing protein</fullName>
    </recommendedName>
</protein>
<keyword evidence="4" id="KW-1185">Reference proteome</keyword>
<feature type="compositionally biased region" description="Acidic residues" evidence="1">
    <location>
        <begin position="14"/>
        <end position="28"/>
    </location>
</feature>
<dbReference type="Pfam" id="PF25227">
    <property type="entry name" value="DUF7845"/>
    <property type="match status" value="1"/>
</dbReference>
<feature type="region of interest" description="Disordered" evidence="1">
    <location>
        <begin position="1"/>
        <end position="53"/>
    </location>
</feature>
<name>A0A830ESV1_9EURY</name>
<dbReference type="InterPro" id="IPR057167">
    <property type="entry name" value="DUF7845"/>
</dbReference>
<evidence type="ECO:0000313" key="4">
    <source>
        <dbReference type="Proteomes" id="UP000628840"/>
    </source>
</evidence>
<feature type="compositionally biased region" description="Basic and acidic residues" evidence="1">
    <location>
        <begin position="1"/>
        <end position="13"/>
    </location>
</feature>
<dbReference type="AlphaFoldDB" id="A0A830ESV1"/>
<dbReference type="EMBL" id="BMPF01000001">
    <property type="protein sequence ID" value="GGL26173.1"/>
    <property type="molecule type" value="Genomic_DNA"/>
</dbReference>
<gene>
    <name evidence="3" type="ORF">GCM10009037_07240</name>
</gene>
<proteinExistence type="predicted"/>
<sequence length="672" mass="76058">MTRRPGRDQHDFGDFDEPADAADLDGDDALALFDDGVLDGDQHAPDLEDSDNEDISDLSLEEIDGRCCRFCQETFDRRSEDGRHRCDGRHDLDELLHEQQTTTYQKTAPHEFQAYFYYGQHRSTPGRKPFSAFYAIRGAMLGDNGRLDELPLGKDLDPSDHPDLPRFQFQGETWRLSRLTYQKGNIEPHENMDFDSTYEFYISVCAEDGLEEKKASLHITPAWSGMTSKSGKSIPVPRDFEGLSVDVQGSNLEPDAYPKLVNRVVDEIVDTETGGRMHRYVAPKLVHPDSRITQFERYVRIDRQKSKQVVGWEGALKRLMEFAGREGQKLVYYRDDTDIEGHLHRVEVDNRAAGKLISGHSLGKKFKHYHPRTVNDDEDSPLYHPKIGVALDSKKSGGSITWSDRDRLDRELDEALINLLHWSDLPTGPHPWIFVEDEYFEVGAEDRNIATHPDPTPELRAEQEHLVTRVFSPDAMGDRELDVLEVLTDGGEDQHYSEVADSADISTRTLWRALERLEGIVESDNGNLKFVTNHLKKSVHQAVDSLRSAVETTGRKIANQLSAANLDADSALAKWMNRYGVSFADAAEDDLEIDLGATRYSRKEVAALLRAGHKAWIRAGLGTERFETANLRWINENGERQTETSRIVRVVGSELRYLGEPEHLLSSSTVLG</sequence>
<evidence type="ECO:0000313" key="3">
    <source>
        <dbReference type="EMBL" id="GGL26173.1"/>
    </source>
</evidence>
<dbReference type="RefSeq" id="WP_188879018.1">
    <property type="nucleotide sequence ID" value="NZ_BMPF01000001.1"/>
</dbReference>
<reference evidence="3 4" key="1">
    <citation type="journal article" date="2019" name="Int. J. Syst. Evol. Microbiol.">
        <title>The Global Catalogue of Microorganisms (GCM) 10K type strain sequencing project: providing services to taxonomists for standard genome sequencing and annotation.</title>
        <authorList>
            <consortium name="The Broad Institute Genomics Platform"/>
            <consortium name="The Broad Institute Genome Sequencing Center for Infectious Disease"/>
            <person name="Wu L."/>
            <person name="Ma J."/>
        </authorList>
    </citation>
    <scope>NUCLEOTIDE SEQUENCE [LARGE SCALE GENOMIC DNA]</scope>
    <source>
        <strain evidence="3 4">JCM 19585</strain>
    </source>
</reference>
<organism evidence="3 4">
    <name type="scientific">Halarchaeum grantii</name>
    <dbReference type="NCBI Taxonomy" id="1193105"/>
    <lineage>
        <taxon>Archaea</taxon>
        <taxon>Methanobacteriati</taxon>
        <taxon>Methanobacteriota</taxon>
        <taxon>Stenosarchaea group</taxon>
        <taxon>Halobacteria</taxon>
        <taxon>Halobacteriales</taxon>
        <taxon>Halobacteriaceae</taxon>
    </lineage>
</organism>
<comment type="caution">
    <text evidence="3">The sequence shown here is derived from an EMBL/GenBank/DDBJ whole genome shotgun (WGS) entry which is preliminary data.</text>
</comment>
<evidence type="ECO:0000256" key="1">
    <source>
        <dbReference type="SAM" id="MobiDB-lite"/>
    </source>
</evidence>
<feature type="domain" description="DUF7845" evidence="2">
    <location>
        <begin position="106"/>
        <end position="442"/>
    </location>
</feature>
<evidence type="ECO:0000259" key="2">
    <source>
        <dbReference type="Pfam" id="PF25227"/>
    </source>
</evidence>
<accession>A0A830ESV1</accession>
<dbReference type="Proteomes" id="UP000628840">
    <property type="component" value="Unassembled WGS sequence"/>
</dbReference>
<dbReference type="OrthoDB" id="316855at2157"/>